<reference evidence="1 2" key="1">
    <citation type="submission" date="2020-10" db="EMBL/GenBank/DDBJ databases">
        <title>Campylobacter and Helicobacter PacBio genomes.</title>
        <authorList>
            <person name="Lane C."/>
        </authorList>
    </citation>
    <scope>NUCLEOTIDE SEQUENCE [LARGE SCALE GENOMIC DNA]</scope>
    <source>
        <strain evidence="1 2">2016D-0077</strain>
    </source>
</reference>
<organism evidence="1 2">
    <name type="scientific">Campylobacter corcagiensis</name>
    <dbReference type="NCBI Taxonomy" id="1448857"/>
    <lineage>
        <taxon>Bacteria</taxon>
        <taxon>Pseudomonadati</taxon>
        <taxon>Campylobacterota</taxon>
        <taxon>Epsilonproteobacteria</taxon>
        <taxon>Campylobacterales</taxon>
        <taxon>Campylobacteraceae</taxon>
        <taxon>Campylobacter</taxon>
    </lineage>
</organism>
<dbReference type="InterPro" id="IPR003749">
    <property type="entry name" value="ThiS/MoaD-like"/>
</dbReference>
<proteinExistence type="predicted"/>
<dbReference type="Gene3D" id="3.10.20.30">
    <property type="match status" value="1"/>
</dbReference>
<dbReference type="PANTHER" id="PTHR34472:SF1">
    <property type="entry name" value="SULFUR CARRIER PROTEIN THIS"/>
    <property type="match status" value="1"/>
</dbReference>
<dbReference type="EMBL" id="CP063078">
    <property type="protein sequence ID" value="QOQ87062.1"/>
    <property type="molecule type" value="Genomic_DNA"/>
</dbReference>
<dbReference type="InterPro" id="IPR012675">
    <property type="entry name" value="Beta-grasp_dom_sf"/>
</dbReference>
<accession>A0A7M1LEQ8</accession>
<dbReference type="RefSeq" id="WP_025803418.1">
    <property type="nucleotide sequence ID" value="NZ_CP053842.1"/>
</dbReference>
<evidence type="ECO:0000313" key="1">
    <source>
        <dbReference type="EMBL" id="QOQ87062.1"/>
    </source>
</evidence>
<dbReference type="CDD" id="cd00565">
    <property type="entry name" value="Ubl_ThiS"/>
    <property type="match status" value="1"/>
</dbReference>
<dbReference type="Pfam" id="PF02597">
    <property type="entry name" value="ThiS"/>
    <property type="match status" value="1"/>
</dbReference>
<dbReference type="AlphaFoldDB" id="A0A7M1LEQ8"/>
<sequence length="65" mass="7357">MLKINAKCENEFIGKSLSEFLKAKNYNISHIAVELNKEIVPKDRYDTTILKSGDILEIVTFVRGG</sequence>
<dbReference type="OrthoDB" id="197113at2"/>
<dbReference type="SUPFAM" id="SSF54285">
    <property type="entry name" value="MoaD/ThiS"/>
    <property type="match status" value="1"/>
</dbReference>
<dbReference type="Proteomes" id="UP000594749">
    <property type="component" value="Chromosome"/>
</dbReference>
<name>A0A7M1LEQ8_9BACT</name>
<evidence type="ECO:0000313" key="2">
    <source>
        <dbReference type="Proteomes" id="UP000594749"/>
    </source>
</evidence>
<dbReference type="InterPro" id="IPR010035">
    <property type="entry name" value="Thi_S"/>
</dbReference>
<keyword evidence="2" id="KW-1185">Reference proteome</keyword>
<dbReference type="PANTHER" id="PTHR34472">
    <property type="entry name" value="SULFUR CARRIER PROTEIN THIS"/>
    <property type="match status" value="1"/>
</dbReference>
<dbReference type="InterPro" id="IPR016155">
    <property type="entry name" value="Mopterin_synth/thiamin_S_b"/>
</dbReference>
<protein>
    <submittedName>
        <fullName evidence="1">Sulfur carrier protein ThiS</fullName>
    </submittedName>
</protein>
<dbReference type="NCBIfam" id="TIGR01683">
    <property type="entry name" value="thiS"/>
    <property type="match status" value="1"/>
</dbReference>
<gene>
    <name evidence="1" type="primary">thiS</name>
    <name evidence="1" type="ORF">IMC76_07570</name>
</gene>